<dbReference type="VEuPathDB" id="FungiDB:LCOR_10413.1"/>
<dbReference type="SUPFAM" id="SSF55729">
    <property type="entry name" value="Acyl-CoA N-acyltransferases (Nat)"/>
    <property type="match status" value="1"/>
</dbReference>
<dbReference type="EMBL" id="CBTN010000026">
    <property type="protein sequence ID" value="CDH54887.1"/>
    <property type="molecule type" value="Genomic_DNA"/>
</dbReference>
<evidence type="ECO:0000313" key="5">
    <source>
        <dbReference type="EMBL" id="CDH59606.1"/>
    </source>
</evidence>
<dbReference type="Proteomes" id="UP000027586">
    <property type="component" value="Unassembled WGS sequence"/>
</dbReference>
<dbReference type="PROSITE" id="PS51186">
    <property type="entry name" value="GNAT"/>
    <property type="match status" value="1"/>
</dbReference>
<dbReference type="AlphaFoldDB" id="A0A068RZ51"/>
<dbReference type="GO" id="GO:0016747">
    <property type="term" value="F:acyltransferase activity, transferring groups other than amino-acyl groups"/>
    <property type="evidence" value="ECO:0007669"/>
    <property type="project" value="InterPro"/>
</dbReference>
<keyword evidence="4" id="KW-0378">Hydrolase</keyword>
<evidence type="ECO:0000313" key="6">
    <source>
        <dbReference type="Proteomes" id="UP000027586"/>
    </source>
</evidence>
<keyword evidence="4" id="KW-0645">Protease</keyword>
<accession>A0A068RZ51</accession>
<evidence type="ECO:0000259" key="3">
    <source>
        <dbReference type="PROSITE" id="PS51186"/>
    </source>
</evidence>
<dbReference type="STRING" id="1263082.A0A068RZ51"/>
<proteinExistence type="predicted"/>
<dbReference type="Pfam" id="PF00583">
    <property type="entry name" value="Acetyltransf_1"/>
    <property type="match status" value="1"/>
</dbReference>
<evidence type="ECO:0000256" key="2">
    <source>
        <dbReference type="ARBA" id="ARBA00023315"/>
    </source>
</evidence>
<name>A0A068RZ51_9FUNG</name>
<gene>
    <name evidence="4" type="ORF">LCOR_06099.1</name>
    <name evidence="5" type="ORF">LCOR_10413.1</name>
</gene>
<dbReference type="GO" id="GO:0006508">
    <property type="term" value="P:proteolysis"/>
    <property type="evidence" value="ECO:0007669"/>
    <property type="project" value="UniProtKB-KW"/>
</dbReference>
<dbReference type="EMBL" id="CBTN010000072">
    <property type="protein sequence ID" value="CDH59606.1"/>
    <property type="molecule type" value="Genomic_DNA"/>
</dbReference>
<comment type="caution">
    <text evidence="4">The sequence shown here is derived from an EMBL/GenBank/DDBJ whole genome shotgun (WGS) entry which is preliminary data.</text>
</comment>
<dbReference type="InterPro" id="IPR050832">
    <property type="entry name" value="Bact_Acetyltransf"/>
</dbReference>
<dbReference type="VEuPathDB" id="FungiDB:LCOR_06099.1"/>
<reference evidence="4 6" key="1">
    <citation type="submission" date="2013-08" db="EMBL/GenBank/DDBJ databases">
        <title>Gene expansion shapes genome architecture in the human pathogen Lichtheimia corymbifera: an evolutionary genomics analysis in the ancient terrestrial Mucorales (Mucoromycotina).</title>
        <authorList>
            <person name="Schwartze V.U."/>
            <person name="Winter S."/>
            <person name="Shelest E."/>
            <person name="Marcet-Houben M."/>
            <person name="Horn F."/>
            <person name="Wehner S."/>
            <person name="Hoffmann K."/>
            <person name="Riege K."/>
            <person name="Sammeth M."/>
            <person name="Nowrousian M."/>
            <person name="Valiante V."/>
            <person name="Linde J."/>
            <person name="Jacobsen I.D."/>
            <person name="Marz M."/>
            <person name="Brakhage A.A."/>
            <person name="Gabaldon T."/>
            <person name="Bocker S."/>
            <person name="Voigt K."/>
        </authorList>
    </citation>
    <scope>NUCLEOTIDE SEQUENCE [LARGE SCALE GENOMIC DNA]</scope>
    <source>
        <strain evidence="4">FSU 9682</strain>
        <strain evidence="6">JMRC:FSU:9682</strain>
    </source>
</reference>
<organism evidence="4 6">
    <name type="scientific">Lichtheimia corymbifera JMRC:FSU:9682</name>
    <dbReference type="NCBI Taxonomy" id="1263082"/>
    <lineage>
        <taxon>Eukaryota</taxon>
        <taxon>Fungi</taxon>
        <taxon>Fungi incertae sedis</taxon>
        <taxon>Mucoromycota</taxon>
        <taxon>Mucoromycotina</taxon>
        <taxon>Mucoromycetes</taxon>
        <taxon>Mucorales</taxon>
        <taxon>Lichtheimiaceae</taxon>
        <taxon>Lichtheimia</taxon>
    </lineage>
</organism>
<evidence type="ECO:0000256" key="1">
    <source>
        <dbReference type="ARBA" id="ARBA00022679"/>
    </source>
</evidence>
<protein>
    <submittedName>
        <fullName evidence="4">Protease synthase and sporulation negativeregulatory protein pai 1</fullName>
    </submittedName>
</protein>
<dbReference type="OrthoDB" id="9975416at2759"/>
<dbReference type="InterPro" id="IPR000182">
    <property type="entry name" value="GNAT_dom"/>
</dbReference>
<dbReference type="GO" id="GO:0008233">
    <property type="term" value="F:peptidase activity"/>
    <property type="evidence" value="ECO:0007669"/>
    <property type="project" value="UniProtKB-KW"/>
</dbReference>
<keyword evidence="2" id="KW-0012">Acyltransferase</keyword>
<feature type="domain" description="N-acetyltransferase" evidence="3">
    <location>
        <begin position="1"/>
        <end position="173"/>
    </location>
</feature>
<keyword evidence="1" id="KW-0808">Transferase</keyword>
<dbReference type="PANTHER" id="PTHR43877">
    <property type="entry name" value="AMINOALKYLPHOSPHONATE N-ACETYLTRANSFERASE-RELATED-RELATED"/>
    <property type="match status" value="1"/>
</dbReference>
<dbReference type="InterPro" id="IPR016181">
    <property type="entry name" value="Acyl_CoA_acyltransferase"/>
</dbReference>
<sequence>MDIKIVNPDASYAETLSKLGARLFADTFAEDNPPDDLQSYLDSAYKPEIQTKELNDPTITTYMAFDQDNQPVAFCQLRQNKDVYDFVGDPDAIELQRIYVDKRCAGKGVGKKLLAECIATANKMGKKTMWLGVWEHNPNAIKFYEKQGFRKVGAHTFKVGNKLDTDHIMIKSL</sequence>
<dbReference type="CDD" id="cd04301">
    <property type="entry name" value="NAT_SF"/>
    <property type="match status" value="1"/>
</dbReference>
<keyword evidence="6" id="KW-1185">Reference proteome</keyword>
<dbReference type="Gene3D" id="3.40.630.30">
    <property type="match status" value="1"/>
</dbReference>
<evidence type="ECO:0000313" key="4">
    <source>
        <dbReference type="EMBL" id="CDH54887.1"/>
    </source>
</evidence>